<dbReference type="AlphaFoldDB" id="A0A221UUK0"/>
<dbReference type="SUPFAM" id="SSF109854">
    <property type="entry name" value="DinB/YfiT-like putative metalloenzymes"/>
    <property type="match status" value="1"/>
</dbReference>
<dbReference type="KEGG" id="aalg:AREALGSMS7_01512"/>
<dbReference type="InterPro" id="IPR034660">
    <property type="entry name" value="DinB/YfiT-like"/>
</dbReference>
<protein>
    <submittedName>
        <fullName evidence="5">Damage-inducible protein DinB</fullName>
    </submittedName>
    <submittedName>
        <fullName evidence="4">DinB family protein</fullName>
    </submittedName>
</protein>
<dbReference type="STRING" id="616991.GCA_000733925_04665"/>
<dbReference type="InterPro" id="IPR007837">
    <property type="entry name" value="DinB"/>
</dbReference>
<name>A0A221UUK0_9FLAO</name>
<evidence type="ECO:0000313" key="5">
    <source>
        <dbReference type="EMBL" id="TQO38797.1"/>
    </source>
</evidence>
<evidence type="ECO:0000313" key="7">
    <source>
        <dbReference type="Proteomes" id="UP000315363"/>
    </source>
</evidence>
<keyword evidence="2 3" id="KW-0479">Metal-binding</keyword>
<feature type="binding site" evidence="3">
    <location>
        <position position="149"/>
    </location>
    <ligand>
        <name>a divalent metal cation</name>
        <dbReference type="ChEBI" id="CHEBI:60240"/>
    </ligand>
</feature>
<dbReference type="Proteomes" id="UP000204551">
    <property type="component" value="Chromosome"/>
</dbReference>
<evidence type="ECO:0000256" key="1">
    <source>
        <dbReference type="ARBA" id="ARBA00008635"/>
    </source>
</evidence>
<dbReference type="Pfam" id="PF05163">
    <property type="entry name" value="DinB"/>
    <property type="match status" value="1"/>
</dbReference>
<dbReference type="EMBL" id="VHIF01000001">
    <property type="protein sequence ID" value="TQO38797.1"/>
    <property type="molecule type" value="Genomic_DNA"/>
</dbReference>
<dbReference type="Gene3D" id="1.20.120.450">
    <property type="entry name" value="dinb family like domain"/>
    <property type="match status" value="1"/>
</dbReference>
<proteinExistence type="inferred from homology"/>
<dbReference type="EMBL" id="CP022515">
    <property type="protein sequence ID" value="ASO04982.1"/>
    <property type="molecule type" value="Genomic_DNA"/>
</dbReference>
<sequence length="170" mass="19559">MKDFLFILIVLFMTPLHSQDIVIPAFLEKWENSKSYLVAIAEAMPQEKYDFKPTERQKDFQDQLLHIKSNMDWLSSTYFGRQLSETGSGNNSPLTKRETIKLLVDGFDGVSAILKNTSADVLSEKVEFFAGEKTKLQILNLLQDHVTHHRGQLIVYLNLNNIEPPKYVGW</sequence>
<reference evidence="5 7" key="2">
    <citation type="submission" date="2019-06" db="EMBL/GenBank/DDBJ databases">
        <title>A large-scale integrated study on North Sea by COGITO (Coastal Microbe Genomic &amp; Taxonomic Observatory).</title>
        <authorList>
            <person name="Teeling H."/>
        </authorList>
    </citation>
    <scope>NUCLEOTIDE SEQUENCE [LARGE SCALE GENOMIC DNA]</scope>
    <source>
        <strain evidence="5 7">MAR_2009_79</strain>
    </source>
</reference>
<organism evidence="4 6">
    <name type="scientific">Arenibacter algicola</name>
    <dbReference type="NCBI Taxonomy" id="616991"/>
    <lineage>
        <taxon>Bacteria</taxon>
        <taxon>Pseudomonadati</taxon>
        <taxon>Bacteroidota</taxon>
        <taxon>Flavobacteriia</taxon>
        <taxon>Flavobacteriales</taxon>
        <taxon>Flavobacteriaceae</taxon>
        <taxon>Arenibacter</taxon>
    </lineage>
</organism>
<dbReference type="RefSeq" id="WP_093977851.1">
    <property type="nucleotide sequence ID" value="NZ_CP022515.1"/>
</dbReference>
<comment type="similarity">
    <text evidence="1">Belongs to the DinB family.</text>
</comment>
<reference evidence="4 6" key="1">
    <citation type="submission" date="2017-07" db="EMBL/GenBank/DDBJ databases">
        <title>Genome Sequence of Arenibacter algicola Strain SMS7 Isolated from a culture of the Diatom Skeletonema marinoi.</title>
        <authorList>
            <person name="Topel M."/>
            <person name="Pinder M.I.M."/>
            <person name="Johansson O.N."/>
            <person name="Kourtchenko O."/>
            <person name="Godhe A."/>
            <person name="Clarke A.K."/>
        </authorList>
    </citation>
    <scope>NUCLEOTIDE SEQUENCE [LARGE SCALE GENOMIC DNA]</scope>
    <source>
        <strain evidence="4 6">SMS7</strain>
    </source>
</reference>
<evidence type="ECO:0000313" key="6">
    <source>
        <dbReference type="Proteomes" id="UP000204551"/>
    </source>
</evidence>
<feature type="binding site" evidence="3">
    <location>
        <position position="66"/>
    </location>
    <ligand>
        <name>a divalent metal cation</name>
        <dbReference type="ChEBI" id="CHEBI:60240"/>
    </ligand>
</feature>
<gene>
    <name evidence="4" type="ORF">AREALGSMS7_01512</name>
    <name evidence="5" type="ORF">GQ41_3461</name>
</gene>
<evidence type="ECO:0000256" key="3">
    <source>
        <dbReference type="PIRSR" id="PIRSR607837-1"/>
    </source>
</evidence>
<evidence type="ECO:0000313" key="4">
    <source>
        <dbReference type="EMBL" id="ASO04982.1"/>
    </source>
</evidence>
<keyword evidence="7" id="KW-1185">Reference proteome</keyword>
<dbReference type="GO" id="GO:0046872">
    <property type="term" value="F:metal ion binding"/>
    <property type="evidence" value="ECO:0007669"/>
    <property type="project" value="UniProtKB-KW"/>
</dbReference>
<dbReference type="Proteomes" id="UP000315363">
    <property type="component" value="Unassembled WGS sequence"/>
</dbReference>
<evidence type="ECO:0000256" key="2">
    <source>
        <dbReference type="ARBA" id="ARBA00022723"/>
    </source>
</evidence>
<accession>A0A221UUK0</accession>
<feature type="binding site" evidence="3">
    <location>
        <position position="145"/>
    </location>
    <ligand>
        <name>a divalent metal cation</name>
        <dbReference type="ChEBI" id="CHEBI:60240"/>
    </ligand>
</feature>
<dbReference type="eggNOG" id="COG2318">
    <property type="taxonomic scope" value="Bacteria"/>
</dbReference>